<evidence type="ECO:0000256" key="5">
    <source>
        <dbReference type="ARBA" id="ARBA00031841"/>
    </source>
</evidence>
<dbReference type="EMBL" id="VYGV01000007">
    <property type="protein sequence ID" value="NWF45690.1"/>
    <property type="molecule type" value="Genomic_DNA"/>
</dbReference>
<dbReference type="GO" id="GO:0042254">
    <property type="term" value="P:ribosome biogenesis"/>
    <property type="evidence" value="ECO:0007669"/>
    <property type="project" value="UniProtKB-KW"/>
</dbReference>
<accession>A0A7Y8KWN2</accession>
<dbReference type="Proteomes" id="UP000545507">
    <property type="component" value="Unassembled WGS sequence"/>
</dbReference>
<dbReference type="AlphaFoldDB" id="A0A7Y8KWN2"/>
<sequence>MKPNPNTAWNPVRLDVRAFAQAGASVTADDPMGLFERLKDELHPESGAADLPGVHWQAHGALRAASGGGEPAVWLHLRAETVAPLTCQRCLGAVEAPLQVDRWFRFVADEATAAAEDNDCEEDLLPLEPRPSLYELLEDELLMALPLVPMHDACPVPVSMQSGDVAAADGPVEEQRPHPFAALSRLKK</sequence>
<dbReference type="PANTHER" id="PTHR38099:SF1">
    <property type="entry name" value="LARGE RIBOSOMAL RNA SUBUNIT ACCUMULATION PROTEIN YCED"/>
    <property type="match status" value="1"/>
</dbReference>
<dbReference type="GO" id="GO:0005829">
    <property type="term" value="C:cytosol"/>
    <property type="evidence" value="ECO:0007669"/>
    <property type="project" value="TreeGrafter"/>
</dbReference>
<dbReference type="RefSeq" id="WP_177135877.1">
    <property type="nucleotide sequence ID" value="NZ_VYGV01000007.1"/>
</dbReference>
<reference evidence="7 8" key="1">
    <citation type="submission" date="2019-09" db="EMBL/GenBank/DDBJ databases">
        <title>Hydrogenophaga aromatica sp. nov., isolated from a para-xylene-degrading enrichment culture.</title>
        <authorList>
            <person name="Tancsics A."/>
            <person name="Banerjee S."/>
        </authorList>
    </citation>
    <scope>NUCLEOTIDE SEQUENCE [LARGE SCALE GENOMIC DNA]</scope>
    <source>
        <strain evidence="7 8">D2P1</strain>
    </source>
</reference>
<gene>
    <name evidence="7" type="ORF">F3K02_10580</name>
</gene>
<evidence type="ECO:0000256" key="3">
    <source>
        <dbReference type="ARBA" id="ARBA00015716"/>
    </source>
</evidence>
<comment type="caution">
    <text evidence="7">The sequence shown here is derived from an EMBL/GenBank/DDBJ whole genome shotgun (WGS) entry which is preliminary data.</text>
</comment>
<evidence type="ECO:0000313" key="8">
    <source>
        <dbReference type="Proteomes" id="UP000545507"/>
    </source>
</evidence>
<organism evidence="7 8">
    <name type="scientific">Hydrogenophaga aromaticivorans</name>
    <dbReference type="NCBI Taxonomy" id="2610898"/>
    <lineage>
        <taxon>Bacteria</taxon>
        <taxon>Pseudomonadati</taxon>
        <taxon>Pseudomonadota</taxon>
        <taxon>Betaproteobacteria</taxon>
        <taxon>Burkholderiales</taxon>
        <taxon>Comamonadaceae</taxon>
        <taxon>Hydrogenophaga</taxon>
    </lineage>
</organism>
<proteinExistence type="inferred from homology"/>
<evidence type="ECO:0000256" key="1">
    <source>
        <dbReference type="ARBA" id="ARBA00002868"/>
    </source>
</evidence>
<evidence type="ECO:0000256" key="6">
    <source>
        <dbReference type="SAM" id="MobiDB-lite"/>
    </source>
</evidence>
<protein>
    <recommendedName>
        <fullName evidence="3">Large ribosomal RNA subunit accumulation protein YceD</fullName>
    </recommendedName>
    <alternativeName>
        <fullName evidence="5">23S rRNA accumulation protein YceD</fullName>
    </alternativeName>
</protein>
<name>A0A7Y8KWN2_9BURK</name>
<comment type="similarity">
    <text evidence="2">Belongs to the DUF177 domain family.</text>
</comment>
<feature type="region of interest" description="Disordered" evidence="6">
    <location>
        <begin position="167"/>
        <end position="188"/>
    </location>
</feature>
<evidence type="ECO:0000313" key="7">
    <source>
        <dbReference type="EMBL" id="NWF45690.1"/>
    </source>
</evidence>
<dbReference type="InterPro" id="IPR003772">
    <property type="entry name" value="YceD"/>
</dbReference>
<dbReference type="PANTHER" id="PTHR38099">
    <property type="entry name" value="LARGE RIBOSOMAL RNA SUBUNIT ACCUMULATION PROTEIN YCED"/>
    <property type="match status" value="1"/>
</dbReference>
<evidence type="ECO:0000256" key="2">
    <source>
        <dbReference type="ARBA" id="ARBA00010740"/>
    </source>
</evidence>
<dbReference type="InterPro" id="IPR039255">
    <property type="entry name" value="YceD_bac"/>
</dbReference>
<keyword evidence="4" id="KW-0690">Ribosome biogenesis</keyword>
<keyword evidence="8" id="KW-1185">Reference proteome</keyword>
<evidence type="ECO:0000256" key="4">
    <source>
        <dbReference type="ARBA" id="ARBA00022517"/>
    </source>
</evidence>
<comment type="function">
    <text evidence="1">Plays a role in synthesis, processing and/or stability of 23S rRNA.</text>
</comment>
<dbReference type="Pfam" id="PF02620">
    <property type="entry name" value="YceD"/>
    <property type="match status" value="1"/>
</dbReference>